<keyword evidence="5 7" id="KW-1133">Transmembrane helix</keyword>
<feature type="transmembrane region" description="Helical" evidence="7">
    <location>
        <begin position="104"/>
        <end position="129"/>
    </location>
</feature>
<feature type="transmembrane region" description="Helical" evidence="7">
    <location>
        <begin position="42"/>
        <end position="68"/>
    </location>
</feature>
<evidence type="ECO:0000256" key="7">
    <source>
        <dbReference type="RuleBase" id="RU362048"/>
    </source>
</evidence>
<evidence type="ECO:0000256" key="2">
    <source>
        <dbReference type="ARBA" id="ARBA00009784"/>
    </source>
</evidence>
<name>A0ABV7YDX4_9ACTN</name>
<dbReference type="Pfam" id="PF01914">
    <property type="entry name" value="MarC"/>
    <property type="match status" value="1"/>
</dbReference>
<evidence type="ECO:0000256" key="3">
    <source>
        <dbReference type="ARBA" id="ARBA00022475"/>
    </source>
</evidence>
<evidence type="ECO:0000256" key="4">
    <source>
        <dbReference type="ARBA" id="ARBA00022692"/>
    </source>
</evidence>
<dbReference type="PANTHER" id="PTHR33508:SF1">
    <property type="entry name" value="UPF0056 MEMBRANE PROTEIN YHCE"/>
    <property type="match status" value="1"/>
</dbReference>
<accession>A0ABV7YDX4</accession>
<feature type="transmembrane region" description="Helical" evidence="7">
    <location>
        <begin position="74"/>
        <end position="92"/>
    </location>
</feature>
<feature type="transmembrane region" description="Helical" evidence="7">
    <location>
        <begin position="6"/>
        <end position="30"/>
    </location>
</feature>
<dbReference type="EMBL" id="JBHRZH010000018">
    <property type="protein sequence ID" value="MFC3763426.1"/>
    <property type="molecule type" value="Genomic_DNA"/>
</dbReference>
<dbReference type="PANTHER" id="PTHR33508">
    <property type="entry name" value="UPF0056 MEMBRANE PROTEIN YHCE"/>
    <property type="match status" value="1"/>
</dbReference>
<keyword evidence="6 7" id="KW-0472">Membrane</keyword>
<organism evidence="8 9">
    <name type="scientific">Tenggerimyces flavus</name>
    <dbReference type="NCBI Taxonomy" id="1708749"/>
    <lineage>
        <taxon>Bacteria</taxon>
        <taxon>Bacillati</taxon>
        <taxon>Actinomycetota</taxon>
        <taxon>Actinomycetes</taxon>
        <taxon>Propionibacteriales</taxon>
        <taxon>Nocardioidaceae</taxon>
        <taxon>Tenggerimyces</taxon>
    </lineage>
</organism>
<evidence type="ECO:0000313" key="8">
    <source>
        <dbReference type="EMBL" id="MFC3763426.1"/>
    </source>
</evidence>
<keyword evidence="4 7" id="KW-0812">Transmembrane</keyword>
<comment type="similarity">
    <text evidence="2 7">Belongs to the UPF0056 (MarC) family.</text>
</comment>
<feature type="transmembrane region" description="Helical" evidence="7">
    <location>
        <begin position="177"/>
        <end position="198"/>
    </location>
</feature>
<sequence>MLDWQLFGEVAITLAVIMDPPGTIPIFLALTSGKTVGVRRRAAWQAVAVAFTVIVAFAIFGQSILSYLHISLPALQGAGGLLLLLVALELLTGRASEPSATADVNVALVPLGTPLLAGPGAIVATMVFSRQVDSVRTFASVALAIVAVHVMLWLSMRYSVLIIRLIKDSGVTLVTRISGLLVSAIAVQLIADAIRSFVAEP</sequence>
<dbReference type="InterPro" id="IPR002771">
    <property type="entry name" value="Multi_antbiot-R_MarC"/>
</dbReference>
<evidence type="ECO:0000313" key="9">
    <source>
        <dbReference type="Proteomes" id="UP001595699"/>
    </source>
</evidence>
<dbReference type="NCBIfam" id="TIGR00427">
    <property type="entry name" value="NAAT family transporter"/>
    <property type="match status" value="1"/>
</dbReference>
<gene>
    <name evidence="8" type="ORF">ACFOUW_21490</name>
</gene>
<dbReference type="RefSeq" id="WP_205122984.1">
    <property type="nucleotide sequence ID" value="NZ_JBHRZH010000018.1"/>
</dbReference>
<keyword evidence="9" id="KW-1185">Reference proteome</keyword>
<evidence type="ECO:0000256" key="5">
    <source>
        <dbReference type="ARBA" id="ARBA00022989"/>
    </source>
</evidence>
<comment type="caution">
    <text evidence="8">The sequence shown here is derived from an EMBL/GenBank/DDBJ whole genome shotgun (WGS) entry which is preliminary data.</text>
</comment>
<proteinExistence type="inferred from homology"/>
<evidence type="ECO:0000256" key="6">
    <source>
        <dbReference type="ARBA" id="ARBA00023136"/>
    </source>
</evidence>
<comment type="subcellular location">
    <subcellularLocation>
        <location evidence="1 7">Cell membrane</location>
        <topology evidence="1 7">Multi-pass membrane protein</topology>
    </subcellularLocation>
</comment>
<feature type="transmembrane region" description="Helical" evidence="7">
    <location>
        <begin position="135"/>
        <end position="156"/>
    </location>
</feature>
<protein>
    <recommendedName>
        <fullName evidence="7">UPF0056 membrane protein</fullName>
    </recommendedName>
</protein>
<keyword evidence="3" id="KW-1003">Cell membrane</keyword>
<evidence type="ECO:0000256" key="1">
    <source>
        <dbReference type="ARBA" id="ARBA00004651"/>
    </source>
</evidence>
<reference evidence="9" key="1">
    <citation type="journal article" date="2019" name="Int. J. Syst. Evol. Microbiol.">
        <title>The Global Catalogue of Microorganisms (GCM) 10K type strain sequencing project: providing services to taxonomists for standard genome sequencing and annotation.</title>
        <authorList>
            <consortium name="The Broad Institute Genomics Platform"/>
            <consortium name="The Broad Institute Genome Sequencing Center for Infectious Disease"/>
            <person name="Wu L."/>
            <person name="Ma J."/>
        </authorList>
    </citation>
    <scope>NUCLEOTIDE SEQUENCE [LARGE SCALE GENOMIC DNA]</scope>
    <source>
        <strain evidence="9">CGMCC 4.7241</strain>
    </source>
</reference>
<dbReference type="Proteomes" id="UP001595699">
    <property type="component" value="Unassembled WGS sequence"/>
</dbReference>